<evidence type="ECO:0000313" key="3">
    <source>
        <dbReference type="EMBL" id="MBB6334509.1"/>
    </source>
</evidence>
<dbReference type="Proteomes" id="UP000617426">
    <property type="component" value="Unassembled WGS sequence"/>
</dbReference>
<protein>
    <submittedName>
        <fullName evidence="3">Pimeloyl-ACP methyl ester carboxylesterase</fullName>
    </submittedName>
</protein>
<dbReference type="Gene3D" id="3.40.50.1820">
    <property type="entry name" value="alpha/beta hydrolase"/>
    <property type="match status" value="1"/>
</dbReference>
<dbReference type="InterPro" id="IPR029058">
    <property type="entry name" value="AB_hydrolase_fold"/>
</dbReference>
<keyword evidence="4" id="KW-1185">Reference proteome</keyword>
<keyword evidence="1" id="KW-0472">Membrane</keyword>
<evidence type="ECO:0000313" key="4">
    <source>
        <dbReference type="Proteomes" id="UP000617426"/>
    </source>
</evidence>
<gene>
    <name evidence="3" type="ORF">HD592_001074</name>
</gene>
<accession>A0A923E271</accession>
<evidence type="ECO:0000256" key="1">
    <source>
        <dbReference type="SAM" id="Phobius"/>
    </source>
</evidence>
<dbReference type="InterPro" id="IPR029059">
    <property type="entry name" value="AB_hydrolase_5"/>
</dbReference>
<keyword evidence="1" id="KW-0812">Transmembrane</keyword>
<name>A0A923E271_9ACTO</name>
<feature type="transmembrane region" description="Helical" evidence="1">
    <location>
        <begin position="69"/>
        <end position="91"/>
    </location>
</feature>
<organism evidence="3 4">
    <name type="scientific">Schaalia hyovaginalis</name>
    <dbReference type="NCBI Taxonomy" id="29316"/>
    <lineage>
        <taxon>Bacteria</taxon>
        <taxon>Bacillati</taxon>
        <taxon>Actinomycetota</taxon>
        <taxon>Actinomycetes</taxon>
        <taxon>Actinomycetales</taxon>
        <taxon>Actinomycetaceae</taxon>
        <taxon>Schaalia</taxon>
    </lineage>
</organism>
<reference evidence="3" key="1">
    <citation type="submission" date="2020-08" db="EMBL/GenBank/DDBJ databases">
        <title>Sequencing the genomes of 1000 actinobacteria strains.</title>
        <authorList>
            <person name="Klenk H.-P."/>
        </authorList>
    </citation>
    <scope>NUCLEOTIDE SEQUENCE</scope>
    <source>
        <strain evidence="3">DSM 10695</strain>
    </source>
</reference>
<comment type="caution">
    <text evidence="3">The sequence shown here is derived from an EMBL/GenBank/DDBJ whole genome shotgun (WGS) entry which is preliminary data.</text>
</comment>
<keyword evidence="1" id="KW-1133">Transmembrane helix</keyword>
<dbReference type="EMBL" id="JACHMK010000001">
    <property type="protein sequence ID" value="MBB6334509.1"/>
    <property type="molecule type" value="Genomic_DNA"/>
</dbReference>
<dbReference type="SUPFAM" id="SSF53474">
    <property type="entry name" value="alpha/beta-Hydrolases"/>
    <property type="match status" value="1"/>
</dbReference>
<evidence type="ECO:0000259" key="2">
    <source>
        <dbReference type="Pfam" id="PF12695"/>
    </source>
</evidence>
<proteinExistence type="predicted"/>
<feature type="domain" description="Alpha/beta hydrolase fold-5" evidence="2">
    <location>
        <begin position="127"/>
        <end position="287"/>
    </location>
</feature>
<sequence length="301" mass="31293">MLARSLRLIASLALFAAVVRTASLGASVLLELHPATILWLLVAALIAVLVLFDAALHGSGAPKSAPKRFRLLPSIIVSVLVLVLAGATWWLRPMPATVEVATAEGVSVEETSTEIALNADRGLTRGFIVQPGAKVAPAAYAPILSELASRCECMIVLIKQPLQVGFLAASAPEDIIAAHPEVTNWAIGGHSLGGVVASRSAQEDERIDELILWASYPSEAVTREGLQVASIWGSEDGLATGEKREETAGLLPADATVTVIEGGIHSFFGDYGIQSGDGNATIPREAAQGQIVEATLAALAG</sequence>
<dbReference type="GO" id="GO:0016787">
    <property type="term" value="F:hydrolase activity"/>
    <property type="evidence" value="ECO:0007669"/>
    <property type="project" value="InterPro"/>
</dbReference>
<dbReference type="AlphaFoldDB" id="A0A923E271"/>
<feature type="transmembrane region" description="Helical" evidence="1">
    <location>
        <begin position="35"/>
        <end position="57"/>
    </location>
</feature>
<dbReference type="Pfam" id="PF12695">
    <property type="entry name" value="Abhydrolase_5"/>
    <property type="match status" value="1"/>
</dbReference>
<dbReference type="RefSeq" id="WP_184452404.1">
    <property type="nucleotide sequence ID" value="NZ_JACHMK010000001.1"/>
</dbReference>